<name>A0A5C6FED7_9BACT</name>
<sequence length="179" mass="20770">MSMTVREKEHWKERIGKRIESTIARIVAERDPSYLETIETRAEELAQQRLGLDETVKRAEEIDATIERLKEERVEHLKRNASRLSGRTVSSIADRGEWVAKGIIDKRMESQQKLEKRRLMESDELGKLILALLDEQDAMLDTVWLATSPRQIRDLWESVSRLLNEQTTSLQEGVLAETE</sequence>
<organism evidence="2 3">
    <name type="scientific">Rubripirellula tenax</name>
    <dbReference type="NCBI Taxonomy" id="2528015"/>
    <lineage>
        <taxon>Bacteria</taxon>
        <taxon>Pseudomonadati</taxon>
        <taxon>Planctomycetota</taxon>
        <taxon>Planctomycetia</taxon>
        <taxon>Pirellulales</taxon>
        <taxon>Pirellulaceae</taxon>
        <taxon>Rubripirellula</taxon>
    </lineage>
</organism>
<evidence type="ECO:0000313" key="2">
    <source>
        <dbReference type="EMBL" id="TWU58960.1"/>
    </source>
</evidence>
<gene>
    <name evidence="2" type="ORF">Poly51_17410</name>
</gene>
<keyword evidence="3" id="KW-1185">Reference proteome</keyword>
<dbReference type="RefSeq" id="WP_146456213.1">
    <property type="nucleotide sequence ID" value="NZ_SJPW01000002.1"/>
</dbReference>
<evidence type="ECO:0000313" key="3">
    <source>
        <dbReference type="Proteomes" id="UP000318288"/>
    </source>
</evidence>
<dbReference type="EMBL" id="SJPW01000002">
    <property type="protein sequence ID" value="TWU58960.1"/>
    <property type="molecule type" value="Genomic_DNA"/>
</dbReference>
<keyword evidence="1" id="KW-0175">Coiled coil</keyword>
<feature type="coiled-coil region" evidence="1">
    <location>
        <begin position="35"/>
        <end position="79"/>
    </location>
</feature>
<accession>A0A5C6FED7</accession>
<evidence type="ECO:0000256" key="1">
    <source>
        <dbReference type="SAM" id="Coils"/>
    </source>
</evidence>
<dbReference type="OrthoDB" id="262916at2"/>
<reference evidence="2 3" key="1">
    <citation type="submission" date="2019-02" db="EMBL/GenBank/DDBJ databases">
        <title>Deep-cultivation of Planctomycetes and their phenomic and genomic characterization uncovers novel biology.</title>
        <authorList>
            <person name="Wiegand S."/>
            <person name="Jogler M."/>
            <person name="Boedeker C."/>
            <person name="Pinto D."/>
            <person name="Vollmers J."/>
            <person name="Rivas-Marin E."/>
            <person name="Kohn T."/>
            <person name="Peeters S.H."/>
            <person name="Heuer A."/>
            <person name="Rast P."/>
            <person name="Oberbeckmann S."/>
            <person name="Bunk B."/>
            <person name="Jeske O."/>
            <person name="Meyerdierks A."/>
            <person name="Storesund J.E."/>
            <person name="Kallscheuer N."/>
            <person name="Luecker S."/>
            <person name="Lage O.M."/>
            <person name="Pohl T."/>
            <person name="Merkel B.J."/>
            <person name="Hornburger P."/>
            <person name="Mueller R.-W."/>
            <person name="Bruemmer F."/>
            <person name="Labrenz M."/>
            <person name="Spormann A.M."/>
            <person name="Op Den Camp H."/>
            <person name="Overmann J."/>
            <person name="Amann R."/>
            <person name="Jetten M.S.M."/>
            <person name="Mascher T."/>
            <person name="Medema M.H."/>
            <person name="Devos D.P."/>
            <person name="Kaster A.-K."/>
            <person name="Ovreas L."/>
            <person name="Rohde M."/>
            <person name="Galperin M.Y."/>
            <person name="Jogler C."/>
        </authorList>
    </citation>
    <scope>NUCLEOTIDE SEQUENCE [LARGE SCALE GENOMIC DNA]</scope>
    <source>
        <strain evidence="2 3">Poly51</strain>
    </source>
</reference>
<protein>
    <submittedName>
        <fullName evidence="2">Uncharacterized protein</fullName>
    </submittedName>
</protein>
<dbReference type="Proteomes" id="UP000318288">
    <property type="component" value="Unassembled WGS sequence"/>
</dbReference>
<proteinExistence type="predicted"/>
<comment type="caution">
    <text evidence="2">The sequence shown here is derived from an EMBL/GenBank/DDBJ whole genome shotgun (WGS) entry which is preliminary data.</text>
</comment>
<dbReference type="AlphaFoldDB" id="A0A5C6FED7"/>